<dbReference type="InterPro" id="IPR039498">
    <property type="entry name" value="NTP_transf_5"/>
</dbReference>
<evidence type="ECO:0000313" key="2">
    <source>
        <dbReference type="Proteomes" id="UP000236151"/>
    </source>
</evidence>
<organism evidence="1 2">
    <name type="scientific">Clostridium thermosuccinogenes</name>
    <dbReference type="NCBI Taxonomy" id="84032"/>
    <lineage>
        <taxon>Bacteria</taxon>
        <taxon>Bacillati</taxon>
        <taxon>Bacillota</taxon>
        <taxon>Clostridia</taxon>
        <taxon>Eubacteriales</taxon>
        <taxon>Clostridiaceae</taxon>
        <taxon>Clostridium</taxon>
    </lineage>
</organism>
<evidence type="ECO:0008006" key="3">
    <source>
        <dbReference type="Google" id="ProtNLM"/>
    </source>
</evidence>
<gene>
    <name evidence="1" type="ORF">CDQ84_01530</name>
</gene>
<dbReference type="Pfam" id="PF14907">
    <property type="entry name" value="NTP_transf_5"/>
    <property type="match status" value="1"/>
</dbReference>
<evidence type="ECO:0000313" key="1">
    <source>
        <dbReference type="EMBL" id="PNU01374.1"/>
    </source>
</evidence>
<dbReference type="Proteomes" id="UP000236151">
    <property type="component" value="Unassembled WGS sequence"/>
</dbReference>
<dbReference type="EMBL" id="NIOJ01000002">
    <property type="protein sequence ID" value="PNU01374.1"/>
    <property type="molecule type" value="Genomic_DNA"/>
</dbReference>
<dbReference type="KEGG" id="cthd:CDO33_04200"/>
<dbReference type="AlphaFoldDB" id="A0A2K2FRI5"/>
<name>A0A2K2FRI5_9CLOT</name>
<accession>A0A2K2FRI5</accession>
<proteinExistence type="predicted"/>
<comment type="caution">
    <text evidence="1">The sequence shown here is derived from an EMBL/GenBank/DDBJ whole genome shotgun (WGS) entry which is preliminary data.</text>
</comment>
<reference evidence="2" key="1">
    <citation type="submission" date="2017-06" db="EMBL/GenBank/DDBJ databases">
        <title>Investigating the central metabolism of Clostridium thermosuccinogenes.</title>
        <authorList>
            <person name="Koendjbiharie J.G."/>
            <person name="Van Kranenburg R."/>
            <person name="Vriesendorp B."/>
        </authorList>
    </citation>
    <scope>NUCLEOTIDE SEQUENCE [LARGE SCALE GENOMIC DNA]</scope>
    <source>
        <strain evidence="2">DSM 5806</strain>
    </source>
</reference>
<keyword evidence="2" id="KW-1185">Reference proteome</keyword>
<sequence>MEKKSMDNVQAQFVELLSCAIRGKKVDERALGKYDWKELLEYADVHHVIGLVYSALPKSREFTGADERLLEQFKKETALTIVGQIQHIRQVAYVLGKFKEVNIPVILLKGLVVRGLYPLPELRTMCDADILVKESDLGKVDELMKNIGYAEGEKSPVHVSYFNKDYNRIEVHWTIEDRRFFNDEYGLEEDMWQRAEKTKIGEIEALSFAPEDLALHLCIHMAVHIITGGFGIRQLCDLVLLVEKKGYSINWQSFCEKMEKWGIEKFVSALFMLCNQLFHMPIPDEIEKNTSRIDMDIVDNLAEDIISGGVYGKKDLPYIFANEMAYDHEGRHAGSTTGVMMRLLKLLFPPWDRLSDQYAYARKYKILLPVAWLHHIISGIRRREYGWNEKIRFLKSIIFISRKRHKLLKRLEL</sequence>
<dbReference type="Gene3D" id="3.30.460.40">
    <property type="match status" value="1"/>
</dbReference>
<protein>
    <recommendedName>
        <fullName evidence="3">Nucleotidyltransferase</fullName>
    </recommendedName>
</protein>